<reference evidence="10" key="1">
    <citation type="submission" date="2015-08" db="EMBL/GenBank/DDBJ databases">
        <title>Genome sequencing project for genomic taxonomy and phylogenomics of Bacillus-like bacteria.</title>
        <authorList>
            <person name="Liu B."/>
            <person name="Wang J."/>
            <person name="Zhu Y."/>
            <person name="Liu G."/>
            <person name="Chen Q."/>
            <person name="Chen Z."/>
            <person name="Lan J."/>
            <person name="Che J."/>
            <person name="Ge C."/>
            <person name="Shi H."/>
            <person name="Pan Z."/>
            <person name="Liu X."/>
        </authorList>
    </citation>
    <scope>NUCLEOTIDE SEQUENCE [LARGE SCALE GENOMIC DNA]</scope>
    <source>
        <strain evidence="10">FJAT-4402</strain>
    </source>
</reference>
<evidence type="ECO:0000256" key="6">
    <source>
        <dbReference type="ARBA" id="ARBA00023136"/>
    </source>
</evidence>
<accession>A0A0M4FGA9</accession>
<evidence type="ECO:0000256" key="2">
    <source>
        <dbReference type="ARBA" id="ARBA00022448"/>
    </source>
</evidence>
<evidence type="ECO:0000256" key="5">
    <source>
        <dbReference type="ARBA" id="ARBA00022989"/>
    </source>
</evidence>
<feature type="domain" description="ABC transmembrane type-1" evidence="8">
    <location>
        <begin position="81"/>
        <end position="271"/>
    </location>
</feature>
<dbReference type="Proteomes" id="UP000067625">
    <property type="component" value="Chromosome"/>
</dbReference>
<feature type="transmembrane region" description="Helical" evidence="7">
    <location>
        <begin position="191"/>
        <end position="213"/>
    </location>
</feature>
<dbReference type="EMBL" id="CP012600">
    <property type="protein sequence ID" value="ALC81511.1"/>
    <property type="molecule type" value="Genomic_DNA"/>
</dbReference>
<evidence type="ECO:0000256" key="1">
    <source>
        <dbReference type="ARBA" id="ARBA00004651"/>
    </source>
</evidence>
<reference evidence="9 10" key="2">
    <citation type="journal article" date="2016" name="Int. J. Syst. Evol. Microbiol.">
        <title>Bacillus gobiensis sp. nov., isolated from a soil sample.</title>
        <authorList>
            <person name="Liu B."/>
            <person name="Liu G.H."/>
            <person name="Cetin S."/>
            <person name="Schumann P."/>
            <person name="Pan Z.Z."/>
            <person name="Chen Q.Q."/>
        </authorList>
    </citation>
    <scope>NUCLEOTIDE SEQUENCE [LARGE SCALE GENOMIC DNA]</scope>
    <source>
        <strain evidence="9 10">FJAT-4402</strain>
    </source>
</reference>
<proteinExistence type="inferred from homology"/>
<dbReference type="OrthoDB" id="9787837at2"/>
<protein>
    <submittedName>
        <fullName evidence="9">Sugar ABC transporter permease</fullName>
    </submittedName>
</protein>
<keyword evidence="5 7" id="KW-1133">Transmembrane helix</keyword>
<keyword evidence="2 7" id="KW-0813">Transport</keyword>
<gene>
    <name evidence="9" type="ORF">AM592_07800</name>
</gene>
<dbReference type="Gene3D" id="1.10.3720.10">
    <property type="entry name" value="MetI-like"/>
    <property type="match status" value="1"/>
</dbReference>
<evidence type="ECO:0000256" key="4">
    <source>
        <dbReference type="ARBA" id="ARBA00022692"/>
    </source>
</evidence>
<dbReference type="InterPro" id="IPR000515">
    <property type="entry name" value="MetI-like"/>
</dbReference>
<dbReference type="PANTHER" id="PTHR43744:SF12">
    <property type="entry name" value="ABC TRANSPORTER PERMEASE PROTEIN MG189-RELATED"/>
    <property type="match status" value="1"/>
</dbReference>
<dbReference type="SUPFAM" id="SSF161098">
    <property type="entry name" value="MetI-like"/>
    <property type="match status" value="1"/>
</dbReference>
<dbReference type="InterPro" id="IPR035906">
    <property type="entry name" value="MetI-like_sf"/>
</dbReference>
<feature type="transmembrane region" description="Helical" evidence="7">
    <location>
        <begin position="152"/>
        <end position="170"/>
    </location>
</feature>
<dbReference type="GO" id="GO:0055085">
    <property type="term" value="P:transmembrane transport"/>
    <property type="evidence" value="ECO:0007669"/>
    <property type="project" value="InterPro"/>
</dbReference>
<keyword evidence="10" id="KW-1185">Reference proteome</keyword>
<feature type="transmembrane region" description="Helical" evidence="7">
    <location>
        <begin position="118"/>
        <end position="140"/>
    </location>
</feature>
<evidence type="ECO:0000259" key="8">
    <source>
        <dbReference type="PROSITE" id="PS50928"/>
    </source>
</evidence>
<dbReference type="PROSITE" id="PS50928">
    <property type="entry name" value="ABC_TM1"/>
    <property type="match status" value="1"/>
</dbReference>
<evidence type="ECO:0000256" key="3">
    <source>
        <dbReference type="ARBA" id="ARBA00022475"/>
    </source>
</evidence>
<comment type="similarity">
    <text evidence="7">Belongs to the binding-protein-dependent transport system permease family.</text>
</comment>
<evidence type="ECO:0000313" key="9">
    <source>
        <dbReference type="EMBL" id="ALC81511.1"/>
    </source>
</evidence>
<dbReference type="CDD" id="cd06261">
    <property type="entry name" value="TM_PBP2"/>
    <property type="match status" value="1"/>
</dbReference>
<sequence length="287" mass="32221">MKRVKGSISYQQTKNRWNLIKFAILLVTGITMIIPFLWMVSVSFEQDANVTIPFPPRLIPEQFSLLNYQIIFENVQLFRAYLNSSIVTFSSVILQVFTSLLAGYAFSKGEFKGKKVLFILVLATMMIPIEARLIPLYTMFNKVGMLNSYTPLIAPSILYGFGIFLCKQYFDQLPSQLREAAQIDGAGELSIFFKVYLPLTGPITATMCILSFMNSWNELIWPLIALSDQNLQTIPLFLAGFSLDSGTRYAGLTMGLAALSILPIIVAFLFLQRYIIQSIALSGLKGE</sequence>
<organism evidence="9 10">
    <name type="scientific">Bacillus gobiensis</name>
    <dbReference type="NCBI Taxonomy" id="1441095"/>
    <lineage>
        <taxon>Bacteria</taxon>
        <taxon>Bacillati</taxon>
        <taxon>Bacillota</taxon>
        <taxon>Bacilli</taxon>
        <taxon>Bacillales</taxon>
        <taxon>Bacillaceae</taxon>
        <taxon>Bacillus</taxon>
    </lineage>
</organism>
<keyword evidence="3" id="KW-1003">Cell membrane</keyword>
<evidence type="ECO:0000256" key="7">
    <source>
        <dbReference type="RuleBase" id="RU363032"/>
    </source>
</evidence>
<dbReference type="STRING" id="1441095.AM592_07800"/>
<comment type="subcellular location">
    <subcellularLocation>
        <location evidence="1 7">Cell membrane</location>
        <topology evidence="1 7">Multi-pass membrane protein</topology>
    </subcellularLocation>
</comment>
<keyword evidence="4 7" id="KW-0812">Transmembrane</keyword>
<dbReference type="PANTHER" id="PTHR43744">
    <property type="entry name" value="ABC TRANSPORTER PERMEASE PROTEIN MG189-RELATED-RELATED"/>
    <property type="match status" value="1"/>
</dbReference>
<feature type="transmembrane region" description="Helical" evidence="7">
    <location>
        <begin position="86"/>
        <end position="106"/>
    </location>
</feature>
<dbReference type="PATRIC" id="fig|1441095.3.peg.1713"/>
<dbReference type="AlphaFoldDB" id="A0A0M4FGA9"/>
<name>A0A0M4FGA9_9BACI</name>
<feature type="transmembrane region" description="Helical" evidence="7">
    <location>
        <begin position="249"/>
        <end position="271"/>
    </location>
</feature>
<keyword evidence="6 7" id="KW-0472">Membrane</keyword>
<dbReference type="GO" id="GO:0005886">
    <property type="term" value="C:plasma membrane"/>
    <property type="evidence" value="ECO:0007669"/>
    <property type="project" value="UniProtKB-SubCell"/>
</dbReference>
<dbReference type="Pfam" id="PF00528">
    <property type="entry name" value="BPD_transp_1"/>
    <property type="match status" value="1"/>
</dbReference>
<evidence type="ECO:0000313" key="10">
    <source>
        <dbReference type="Proteomes" id="UP000067625"/>
    </source>
</evidence>
<feature type="transmembrane region" description="Helical" evidence="7">
    <location>
        <begin position="20"/>
        <end position="40"/>
    </location>
</feature>